<dbReference type="GO" id="GO:0006355">
    <property type="term" value="P:regulation of DNA-templated transcription"/>
    <property type="evidence" value="ECO:0007669"/>
    <property type="project" value="InterPro"/>
</dbReference>
<evidence type="ECO:0000313" key="4">
    <source>
        <dbReference type="Proteomes" id="UP000836841"/>
    </source>
</evidence>
<dbReference type="InterPro" id="IPR036600">
    <property type="entry name" value="PAH_sf"/>
</dbReference>
<keyword evidence="4" id="KW-1185">Reference proteome</keyword>
<organism evidence="3 4">
    <name type="scientific">Thlaspi arvense</name>
    <name type="common">Field penny-cress</name>
    <dbReference type="NCBI Taxonomy" id="13288"/>
    <lineage>
        <taxon>Eukaryota</taxon>
        <taxon>Viridiplantae</taxon>
        <taxon>Streptophyta</taxon>
        <taxon>Embryophyta</taxon>
        <taxon>Tracheophyta</taxon>
        <taxon>Spermatophyta</taxon>
        <taxon>Magnoliopsida</taxon>
        <taxon>eudicotyledons</taxon>
        <taxon>Gunneridae</taxon>
        <taxon>Pentapetalae</taxon>
        <taxon>rosids</taxon>
        <taxon>malvids</taxon>
        <taxon>Brassicales</taxon>
        <taxon>Brassicaceae</taxon>
        <taxon>Thlaspideae</taxon>
        <taxon>Thlaspi</taxon>
    </lineage>
</organism>
<name>A0AAU9T6H4_THLAR</name>
<evidence type="ECO:0000256" key="1">
    <source>
        <dbReference type="ARBA" id="ARBA00004123"/>
    </source>
</evidence>
<dbReference type="Proteomes" id="UP000836841">
    <property type="component" value="Chromosome 7"/>
</dbReference>
<dbReference type="GO" id="GO:0005634">
    <property type="term" value="C:nucleus"/>
    <property type="evidence" value="ECO:0007669"/>
    <property type="project" value="UniProtKB-SubCell"/>
</dbReference>
<accession>A0AAU9T6H4</accession>
<dbReference type="AlphaFoldDB" id="A0AAU9T6H4"/>
<reference evidence="3 4" key="1">
    <citation type="submission" date="2022-03" db="EMBL/GenBank/DDBJ databases">
        <authorList>
            <person name="Nunn A."/>
            <person name="Chopra R."/>
            <person name="Nunn A."/>
            <person name="Contreras Garrido A."/>
        </authorList>
    </citation>
    <scope>NUCLEOTIDE SEQUENCE [LARGE SCALE GENOMIC DNA]</scope>
</reference>
<keyword evidence="2" id="KW-0539">Nucleus</keyword>
<evidence type="ECO:0000313" key="3">
    <source>
        <dbReference type="EMBL" id="CAH2079910.1"/>
    </source>
</evidence>
<protein>
    <submittedName>
        <fullName evidence="3">Uncharacterized protein</fullName>
    </submittedName>
</protein>
<comment type="subcellular location">
    <subcellularLocation>
        <location evidence="1">Nucleus</location>
    </subcellularLocation>
</comment>
<evidence type="ECO:0000256" key="2">
    <source>
        <dbReference type="ARBA" id="ARBA00023242"/>
    </source>
</evidence>
<dbReference type="SUPFAM" id="SSF47762">
    <property type="entry name" value="PAH2 domain"/>
    <property type="match status" value="1"/>
</dbReference>
<sequence>MTLTLPRNQSIGVQGRDLKLTLEDALSYVKEVERAFAHDQGKFATFCKLMIDAKRKRLGMFLYIYLRNFWFCGRREKYAEED</sequence>
<proteinExistence type="predicted"/>
<dbReference type="EMBL" id="OU466863">
    <property type="protein sequence ID" value="CAH2079910.1"/>
    <property type="molecule type" value="Genomic_DNA"/>
</dbReference>
<gene>
    <name evidence="3" type="ORF">TAV2_LOCUS25990</name>
</gene>